<evidence type="ECO:0000313" key="2">
    <source>
        <dbReference type="Proteomes" id="UP000243975"/>
    </source>
</evidence>
<reference evidence="1 2" key="1">
    <citation type="journal article" date="2016" name="Sci. Rep.">
        <title>The genome sequence of the outbreeding globe artichoke constructed de novo incorporating a phase-aware low-pass sequencing strategy of F1 progeny.</title>
        <authorList>
            <person name="Scaglione D."/>
            <person name="Reyes-Chin-Wo S."/>
            <person name="Acquadro A."/>
            <person name="Froenicke L."/>
            <person name="Portis E."/>
            <person name="Beitel C."/>
            <person name="Tirone M."/>
            <person name="Mauro R."/>
            <person name="Lo Monaco A."/>
            <person name="Mauromicale G."/>
            <person name="Faccioli P."/>
            <person name="Cattivelli L."/>
            <person name="Rieseberg L."/>
            <person name="Michelmore R."/>
            <person name="Lanteri S."/>
        </authorList>
    </citation>
    <scope>NUCLEOTIDE SEQUENCE [LARGE SCALE GENOMIC DNA]</scope>
    <source>
        <strain evidence="1">2C</strain>
    </source>
</reference>
<dbReference type="OrthoDB" id="1930788at2759"/>
<evidence type="ECO:0008006" key="3">
    <source>
        <dbReference type="Google" id="ProtNLM"/>
    </source>
</evidence>
<evidence type="ECO:0000313" key="1">
    <source>
        <dbReference type="EMBL" id="KVH93333.1"/>
    </source>
</evidence>
<accession>A0A103XM77</accession>
<dbReference type="STRING" id="59895.A0A103XM77"/>
<dbReference type="PANTHER" id="PTHR35109:SF1">
    <property type="entry name" value="GLUTAMATE RACEMASE"/>
    <property type="match status" value="1"/>
</dbReference>
<dbReference type="PANTHER" id="PTHR35109">
    <property type="entry name" value="GLUTAMATE RACEMASE"/>
    <property type="match status" value="1"/>
</dbReference>
<protein>
    <recommendedName>
        <fullName evidence="3">Late embryogenesis abundant protein, LEA5-type</fullName>
    </recommendedName>
</protein>
<dbReference type="InterPro" id="IPR004926">
    <property type="entry name" value="LEA_3a"/>
</dbReference>
<dbReference type="EMBL" id="LEKV01004779">
    <property type="protein sequence ID" value="KVH93333.1"/>
    <property type="molecule type" value="Genomic_DNA"/>
</dbReference>
<gene>
    <name evidence="1" type="ORF">Ccrd_004619</name>
</gene>
<dbReference type="Pfam" id="PF03242">
    <property type="entry name" value="LEA_3a"/>
    <property type="match status" value="1"/>
</dbReference>
<organism evidence="1 2">
    <name type="scientific">Cynara cardunculus var. scolymus</name>
    <name type="common">Globe artichoke</name>
    <name type="synonym">Cynara scolymus</name>
    <dbReference type="NCBI Taxonomy" id="59895"/>
    <lineage>
        <taxon>Eukaryota</taxon>
        <taxon>Viridiplantae</taxon>
        <taxon>Streptophyta</taxon>
        <taxon>Embryophyta</taxon>
        <taxon>Tracheophyta</taxon>
        <taxon>Spermatophyta</taxon>
        <taxon>Magnoliopsida</taxon>
        <taxon>eudicotyledons</taxon>
        <taxon>Gunneridae</taxon>
        <taxon>Pentapetalae</taxon>
        <taxon>asterids</taxon>
        <taxon>campanulids</taxon>
        <taxon>Asterales</taxon>
        <taxon>Asteraceae</taxon>
        <taxon>Carduoideae</taxon>
        <taxon>Cardueae</taxon>
        <taxon>Carduinae</taxon>
        <taxon>Cynara</taxon>
    </lineage>
</organism>
<dbReference type="AlphaFoldDB" id="A0A103XM77"/>
<dbReference type="Proteomes" id="UP000243975">
    <property type="component" value="Unassembled WGS sequence"/>
</dbReference>
<name>A0A103XM77_CYNCS</name>
<dbReference type="Gramene" id="KVH93333">
    <property type="protein sequence ID" value="KVH93333"/>
    <property type="gene ID" value="Ccrd_004619"/>
</dbReference>
<keyword evidence="2" id="KW-1185">Reference proteome</keyword>
<sequence length="110" mass="12686">MTRGGSGLAMTMKDLIVRRKSAITPKAIVVGRSMSKLSGKIDDQREVQSFMHKVHGQESEYEEHEQNCWIPHPRTGIYYPKGYEWVMEDVPDGAASFPHNYWFRNTDIEV</sequence>
<dbReference type="OMA" id="SEYEEHE"/>
<comment type="caution">
    <text evidence="1">The sequence shown here is derived from an EMBL/GenBank/DDBJ whole genome shotgun (WGS) entry which is preliminary data.</text>
</comment>
<proteinExistence type="predicted"/>